<dbReference type="SMART" id="SM00345">
    <property type="entry name" value="HTH_GNTR"/>
    <property type="match status" value="1"/>
</dbReference>
<comment type="caution">
    <text evidence="5">The sequence shown here is derived from an EMBL/GenBank/DDBJ whole genome shotgun (WGS) entry which is preliminary data.</text>
</comment>
<dbReference type="RefSeq" id="WP_264072019.1">
    <property type="nucleotide sequence ID" value="NZ_JACKTY010000051.1"/>
</dbReference>
<dbReference type="SUPFAM" id="SSF46785">
    <property type="entry name" value="Winged helix' DNA-binding domain"/>
    <property type="match status" value="1"/>
</dbReference>
<evidence type="ECO:0000313" key="5">
    <source>
        <dbReference type="EMBL" id="MCV7230518.1"/>
    </source>
</evidence>
<evidence type="ECO:0000256" key="2">
    <source>
        <dbReference type="ARBA" id="ARBA00023125"/>
    </source>
</evidence>
<dbReference type="PANTHER" id="PTHR43537">
    <property type="entry name" value="TRANSCRIPTIONAL REGULATOR, GNTR FAMILY"/>
    <property type="match status" value="1"/>
</dbReference>
<keyword evidence="1" id="KW-0805">Transcription regulation</keyword>
<proteinExistence type="predicted"/>
<dbReference type="Pfam" id="PF07729">
    <property type="entry name" value="FCD"/>
    <property type="match status" value="1"/>
</dbReference>
<feature type="domain" description="HTH gntR-type" evidence="4">
    <location>
        <begin position="4"/>
        <end position="71"/>
    </location>
</feature>
<dbReference type="Proteomes" id="UP001526201">
    <property type="component" value="Unassembled WGS sequence"/>
</dbReference>
<reference evidence="5 6" key="1">
    <citation type="journal article" date="2022" name="BMC Genomics">
        <title>Comparative genome analysis of mycobacteria focusing on tRNA and non-coding RNA.</title>
        <authorList>
            <person name="Behra P.R.K."/>
            <person name="Pettersson B.M.F."/>
            <person name="Ramesh M."/>
            <person name="Das S."/>
            <person name="Dasgupta S."/>
            <person name="Kirsebom L.A."/>
        </authorList>
    </citation>
    <scope>NUCLEOTIDE SEQUENCE [LARGE SCALE GENOMIC DNA]</scope>
    <source>
        <strain evidence="5 6">DSM 44078</strain>
    </source>
</reference>
<dbReference type="CDD" id="cd07377">
    <property type="entry name" value="WHTH_GntR"/>
    <property type="match status" value="1"/>
</dbReference>
<dbReference type="EMBL" id="JACKTY010000051">
    <property type="protein sequence ID" value="MCV7230518.1"/>
    <property type="molecule type" value="Genomic_DNA"/>
</dbReference>
<dbReference type="Gene3D" id="1.20.120.530">
    <property type="entry name" value="GntR ligand-binding domain-like"/>
    <property type="match status" value="1"/>
</dbReference>
<dbReference type="InterPro" id="IPR008920">
    <property type="entry name" value="TF_FadR/GntR_C"/>
</dbReference>
<sequence length="212" mass="23180">MEQVPAAERAYQATKARILAGKMPGGQLLSEIDVATELGISRTPVHEAFLRLAAEDFLDLVPRRGAVVAPVPPHEAIDLLEMRLAIEGAAVRRLCRSPQELGPLCDELTSLTDRQRRDAAEGDTCQFAAADDAFHRRIVDAAANAIGQRFYASLGDRQRRMMADVVRGAGMRVATIIDEHTQIVAAIRQADTSAFETLLIAHLEAAYRVVLR</sequence>
<dbReference type="InterPro" id="IPR036388">
    <property type="entry name" value="WH-like_DNA-bd_sf"/>
</dbReference>
<dbReference type="PROSITE" id="PS50949">
    <property type="entry name" value="HTH_GNTR"/>
    <property type="match status" value="1"/>
</dbReference>
<evidence type="ECO:0000259" key="4">
    <source>
        <dbReference type="PROSITE" id="PS50949"/>
    </source>
</evidence>
<gene>
    <name evidence="5" type="ORF">H7J73_31380</name>
</gene>
<dbReference type="PANTHER" id="PTHR43537:SF24">
    <property type="entry name" value="GLUCONATE OPERON TRANSCRIPTIONAL REPRESSOR"/>
    <property type="match status" value="1"/>
</dbReference>
<name>A0ABT3CLX8_9MYCO</name>
<protein>
    <submittedName>
        <fullName evidence="5">GntR family transcriptional regulator</fullName>
    </submittedName>
</protein>
<dbReference type="SUPFAM" id="SSF48008">
    <property type="entry name" value="GntR ligand-binding domain-like"/>
    <property type="match status" value="1"/>
</dbReference>
<dbReference type="Gene3D" id="1.10.10.10">
    <property type="entry name" value="Winged helix-like DNA-binding domain superfamily/Winged helix DNA-binding domain"/>
    <property type="match status" value="1"/>
</dbReference>
<dbReference type="InterPro" id="IPR011711">
    <property type="entry name" value="GntR_C"/>
</dbReference>
<dbReference type="SMART" id="SM00895">
    <property type="entry name" value="FCD"/>
    <property type="match status" value="1"/>
</dbReference>
<accession>A0ABT3CLX8</accession>
<dbReference type="InterPro" id="IPR000524">
    <property type="entry name" value="Tscrpt_reg_HTH_GntR"/>
</dbReference>
<keyword evidence="2" id="KW-0238">DNA-binding</keyword>
<dbReference type="InterPro" id="IPR036390">
    <property type="entry name" value="WH_DNA-bd_sf"/>
</dbReference>
<organism evidence="5 6">
    <name type="scientific">Mycolicibacterium komossense</name>
    <dbReference type="NCBI Taxonomy" id="1779"/>
    <lineage>
        <taxon>Bacteria</taxon>
        <taxon>Bacillati</taxon>
        <taxon>Actinomycetota</taxon>
        <taxon>Actinomycetes</taxon>
        <taxon>Mycobacteriales</taxon>
        <taxon>Mycobacteriaceae</taxon>
        <taxon>Mycolicibacterium</taxon>
    </lineage>
</organism>
<dbReference type="Pfam" id="PF00392">
    <property type="entry name" value="GntR"/>
    <property type="match status" value="1"/>
</dbReference>
<evidence type="ECO:0000256" key="1">
    <source>
        <dbReference type="ARBA" id="ARBA00023015"/>
    </source>
</evidence>
<evidence type="ECO:0000256" key="3">
    <source>
        <dbReference type="ARBA" id="ARBA00023163"/>
    </source>
</evidence>
<keyword evidence="6" id="KW-1185">Reference proteome</keyword>
<keyword evidence="3" id="KW-0804">Transcription</keyword>
<evidence type="ECO:0000313" key="6">
    <source>
        <dbReference type="Proteomes" id="UP001526201"/>
    </source>
</evidence>